<evidence type="ECO:0000256" key="2">
    <source>
        <dbReference type="ARBA" id="ARBA00023274"/>
    </source>
</evidence>
<dbReference type="EMBL" id="CAJHNH020002491">
    <property type="protein sequence ID" value="CAG5126899.1"/>
    <property type="molecule type" value="Genomic_DNA"/>
</dbReference>
<dbReference type="GO" id="GO:0019843">
    <property type="term" value="F:rRNA binding"/>
    <property type="evidence" value="ECO:0007669"/>
    <property type="project" value="InterPro"/>
</dbReference>
<dbReference type="GO" id="GO:0003735">
    <property type="term" value="F:structural constituent of ribosome"/>
    <property type="evidence" value="ECO:0007669"/>
    <property type="project" value="TreeGrafter"/>
</dbReference>
<dbReference type="PANTHER" id="PTHR11831:SF5">
    <property type="entry name" value="40S RIBOSOMAL PROTEIN S9"/>
    <property type="match status" value="1"/>
</dbReference>
<evidence type="ECO:0000256" key="1">
    <source>
        <dbReference type="ARBA" id="ARBA00007465"/>
    </source>
</evidence>
<organism evidence="3 4">
    <name type="scientific">Candidula unifasciata</name>
    <dbReference type="NCBI Taxonomy" id="100452"/>
    <lineage>
        <taxon>Eukaryota</taxon>
        <taxon>Metazoa</taxon>
        <taxon>Spiralia</taxon>
        <taxon>Lophotrochozoa</taxon>
        <taxon>Mollusca</taxon>
        <taxon>Gastropoda</taxon>
        <taxon>Heterobranchia</taxon>
        <taxon>Euthyneura</taxon>
        <taxon>Panpulmonata</taxon>
        <taxon>Eupulmonata</taxon>
        <taxon>Stylommatophora</taxon>
        <taxon>Helicina</taxon>
        <taxon>Helicoidea</taxon>
        <taxon>Geomitridae</taxon>
        <taxon>Candidula</taxon>
    </lineage>
</organism>
<gene>
    <name evidence="3" type="ORF">CUNI_LOCUS12457</name>
</gene>
<keyword evidence="2" id="KW-0687">Ribonucleoprotein</keyword>
<evidence type="ECO:0008006" key="5">
    <source>
        <dbReference type="Google" id="ProtNLM"/>
    </source>
</evidence>
<proteinExistence type="inferred from homology"/>
<dbReference type="PANTHER" id="PTHR11831">
    <property type="entry name" value="30S 40S RIBOSOMAL PROTEIN"/>
    <property type="match status" value="1"/>
</dbReference>
<dbReference type="InterPro" id="IPR022801">
    <property type="entry name" value="Ribosomal_uS4"/>
</dbReference>
<dbReference type="GO" id="GO:0022627">
    <property type="term" value="C:cytosolic small ribosomal subunit"/>
    <property type="evidence" value="ECO:0007669"/>
    <property type="project" value="TreeGrafter"/>
</dbReference>
<dbReference type="SUPFAM" id="SSF55174">
    <property type="entry name" value="Alpha-L RNA-binding motif"/>
    <property type="match status" value="1"/>
</dbReference>
<comment type="caution">
    <text evidence="3">The sequence shown here is derived from an EMBL/GenBank/DDBJ whole genome shotgun (WGS) entry which is preliminary data.</text>
</comment>
<sequence length="144" mass="16467">MLDVPRIQSKTYTTPSRPFEKERLELGLKLIGDHGLRKQREVWRVKYANTLLRRLARISVLDEGKKKLDFYLGSALGRVPRETLQTQVFKMGLAKSIHDVRCKQVVSIPSYIVRLDSQKHIDFSLKNVKKGQSSGDAGDEEAED</sequence>
<keyword evidence="4" id="KW-1185">Reference proteome</keyword>
<protein>
    <recommendedName>
        <fullName evidence="5">40S ribosomal protein S9</fullName>
    </recommendedName>
</protein>
<dbReference type="OrthoDB" id="1697570at2759"/>
<evidence type="ECO:0000313" key="4">
    <source>
        <dbReference type="Proteomes" id="UP000678393"/>
    </source>
</evidence>
<evidence type="ECO:0000313" key="3">
    <source>
        <dbReference type="EMBL" id="CAG5126899.1"/>
    </source>
</evidence>
<dbReference type="Proteomes" id="UP000678393">
    <property type="component" value="Unassembled WGS sequence"/>
</dbReference>
<reference evidence="3" key="1">
    <citation type="submission" date="2021-04" db="EMBL/GenBank/DDBJ databases">
        <authorList>
            <consortium name="Molecular Ecology Group"/>
        </authorList>
    </citation>
    <scope>NUCLEOTIDE SEQUENCE</scope>
</reference>
<dbReference type="GO" id="GO:0042274">
    <property type="term" value="P:ribosomal small subunit biogenesis"/>
    <property type="evidence" value="ECO:0007669"/>
    <property type="project" value="TreeGrafter"/>
</dbReference>
<comment type="similarity">
    <text evidence="1">Belongs to the universal ribosomal protein uS4 family.</text>
</comment>
<accession>A0A8S3ZCI7</accession>
<name>A0A8S3ZCI7_9EUPU</name>
<dbReference type="AlphaFoldDB" id="A0A8S3ZCI7"/>